<evidence type="ECO:0000313" key="2">
    <source>
        <dbReference type="EMBL" id="ADJ22343.1"/>
    </source>
</evidence>
<dbReference type="AlphaFoldDB" id="D8JS84"/>
<accession>D8JS84</accession>
<proteinExistence type="predicted"/>
<dbReference type="HOGENOM" id="CLU_692184_0_0_5"/>
<reference evidence="3" key="1">
    <citation type="journal article" date="2011" name="J. Bacteriol.">
        <title>Genome sequences of eight morphologically diverse alphaproteobacteria.</title>
        <authorList>
            <consortium name="US DOE Joint Genome Institute"/>
            <person name="Brown P.J."/>
            <person name="Kysela D.T."/>
            <person name="Buechlein A."/>
            <person name="Hemmerich C."/>
            <person name="Brun Y.V."/>
        </authorList>
    </citation>
    <scope>NUCLEOTIDE SEQUENCE [LARGE SCALE GENOMIC DNA]</scope>
    <source>
        <strain evidence="3">ATCC 51888 / DSM 1869 / NCIB 11706 / TK 0415</strain>
    </source>
</reference>
<evidence type="ECO:0000313" key="3">
    <source>
        <dbReference type="Proteomes" id="UP000002033"/>
    </source>
</evidence>
<dbReference type="KEGG" id="hdn:Hden_0522"/>
<dbReference type="STRING" id="582899.Hden_0522"/>
<feature type="chain" id="PRO_5003116183" description="DUF2778 domain-containing protein" evidence="1">
    <location>
        <begin position="30"/>
        <end position="377"/>
    </location>
</feature>
<dbReference type="Proteomes" id="UP000002033">
    <property type="component" value="Chromosome"/>
</dbReference>
<dbReference type="RefSeq" id="WP_013214562.1">
    <property type="nucleotide sequence ID" value="NC_014313.1"/>
</dbReference>
<protein>
    <recommendedName>
        <fullName evidence="4">DUF2778 domain-containing protein</fullName>
    </recommendedName>
</protein>
<evidence type="ECO:0000256" key="1">
    <source>
        <dbReference type="SAM" id="SignalP"/>
    </source>
</evidence>
<name>D8JS84_HYPDA</name>
<evidence type="ECO:0008006" key="4">
    <source>
        <dbReference type="Google" id="ProtNLM"/>
    </source>
</evidence>
<keyword evidence="3" id="KW-1185">Reference proteome</keyword>
<keyword evidence="1" id="KW-0732">Signal</keyword>
<dbReference type="EMBL" id="CP002083">
    <property type="protein sequence ID" value="ADJ22343.1"/>
    <property type="molecule type" value="Genomic_DNA"/>
</dbReference>
<sequence length="377" mass="40702" precursor="true">MIDKPNTSLSRLLVLAAAGMLLTASPGRAQQPPNPAEAAGQIADFFGKVGDQIYENCIFELSDEQIEVQHALVKAYIEHGASGASARKLAAKQIQPPKLSAECEQIRNMPRMAQPPPTEAALPPGAWEPKVAATPKAKTTPAPPPIPPARAISLASKKVLPQWDCAEGVDYVTIQHKGYPRKLTGGEICNPFQDVVHEVPAAVGNFRLGYTIKTGRLFVITEGGARGQTIAWAISGREVCRNNPDPDCLATRAVGPLPPGEYTFSANKDQRVTWGPTIKRYVVGVYLKKLWGKEQYTPQQTSAILARGNIAIHERLKGEMSEACLGFEPNGWAYVASLIKNARATGLSVYVDEPYPQVAENPPIVVASSFSLTSIFK</sequence>
<gene>
    <name evidence="2" type="ordered locus">Hden_0522</name>
</gene>
<organism evidence="2 3">
    <name type="scientific">Hyphomicrobium denitrificans (strain ATCC 51888 / DSM 1869 / NCIMB 11706 / TK 0415)</name>
    <dbReference type="NCBI Taxonomy" id="582899"/>
    <lineage>
        <taxon>Bacteria</taxon>
        <taxon>Pseudomonadati</taxon>
        <taxon>Pseudomonadota</taxon>
        <taxon>Alphaproteobacteria</taxon>
        <taxon>Hyphomicrobiales</taxon>
        <taxon>Hyphomicrobiaceae</taxon>
        <taxon>Hyphomicrobium</taxon>
    </lineage>
</organism>
<feature type="signal peptide" evidence="1">
    <location>
        <begin position="1"/>
        <end position="29"/>
    </location>
</feature>